<evidence type="ECO:0000313" key="4">
    <source>
        <dbReference type="EMBL" id="GHE90802.1"/>
    </source>
</evidence>
<organism evidence="4 5">
    <name type="scientific">Thalassotalea profundi</name>
    <dbReference type="NCBI Taxonomy" id="2036687"/>
    <lineage>
        <taxon>Bacteria</taxon>
        <taxon>Pseudomonadati</taxon>
        <taxon>Pseudomonadota</taxon>
        <taxon>Gammaproteobacteria</taxon>
        <taxon>Alteromonadales</taxon>
        <taxon>Colwelliaceae</taxon>
        <taxon>Thalassotalea</taxon>
    </lineage>
</organism>
<evidence type="ECO:0000313" key="5">
    <source>
        <dbReference type="Proteomes" id="UP000626370"/>
    </source>
</evidence>
<dbReference type="InterPro" id="IPR006683">
    <property type="entry name" value="Thioestr_dom"/>
</dbReference>
<reference evidence="5" key="1">
    <citation type="journal article" date="2019" name="Int. J. Syst. Evol. Microbiol.">
        <title>The Global Catalogue of Microorganisms (GCM) 10K type strain sequencing project: providing services to taxonomists for standard genome sequencing and annotation.</title>
        <authorList>
            <consortium name="The Broad Institute Genomics Platform"/>
            <consortium name="The Broad Institute Genome Sequencing Center for Infectious Disease"/>
            <person name="Wu L."/>
            <person name="Ma J."/>
        </authorList>
    </citation>
    <scope>NUCLEOTIDE SEQUENCE [LARGE SCALE GENOMIC DNA]</scope>
    <source>
        <strain evidence="5">CGMCC 1.15922</strain>
    </source>
</reference>
<dbReference type="RefSeq" id="WP_189378158.1">
    <property type="nucleotide sequence ID" value="NZ_BNAH01000007.1"/>
</dbReference>
<protein>
    <submittedName>
        <fullName evidence="4">Thioesterase</fullName>
    </submittedName>
</protein>
<feature type="domain" description="Thioesterase" evidence="3">
    <location>
        <begin position="62"/>
        <end position="137"/>
    </location>
</feature>
<comment type="caution">
    <text evidence="4">The sequence shown here is derived from an EMBL/GenBank/DDBJ whole genome shotgun (WGS) entry which is preliminary data.</text>
</comment>
<dbReference type="CDD" id="cd03443">
    <property type="entry name" value="PaaI_thioesterase"/>
    <property type="match status" value="1"/>
</dbReference>
<dbReference type="InterPro" id="IPR039298">
    <property type="entry name" value="ACOT13"/>
</dbReference>
<keyword evidence="5" id="KW-1185">Reference proteome</keyword>
<accession>A0ABQ3IV73</accession>
<dbReference type="Gene3D" id="3.10.129.10">
    <property type="entry name" value="Hotdog Thioesterase"/>
    <property type="match status" value="1"/>
</dbReference>
<proteinExistence type="inferred from homology"/>
<dbReference type="NCBIfam" id="TIGR00369">
    <property type="entry name" value="unchar_dom_1"/>
    <property type="match status" value="1"/>
</dbReference>
<dbReference type="PANTHER" id="PTHR21660:SF1">
    <property type="entry name" value="ACYL-COENZYME A THIOESTERASE 13"/>
    <property type="match status" value="1"/>
</dbReference>
<keyword evidence="2" id="KW-0378">Hydrolase</keyword>
<dbReference type="InterPro" id="IPR029069">
    <property type="entry name" value="HotDog_dom_sf"/>
</dbReference>
<dbReference type="SUPFAM" id="SSF54637">
    <property type="entry name" value="Thioesterase/thiol ester dehydrase-isomerase"/>
    <property type="match status" value="1"/>
</dbReference>
<gene>
    <name evidence="4" type="ORF">GCM10011501_20270</name>
</gene>
<name>A0ABQ3IV73_9GAMM</name>
<dbReference type="Proteomes" id="UP000626370">
    <property type="component" value="Unassembled WGS sequence"/>
</dbReference>
<dbReference type="EMBL" id="BNAH01000007">
    <property type="protein sequence ID" value="GHE90802.1"/>
    <property type="molecule type" value="Genomic_DNA"/>
</dbReference>
<comment type="similarity">
    <text evidence="1">Belongs to the thioesterase PaaI family.</text>
</comment>
<sequence>MSKKENPDTLMHLNGIERLKQLESQKPQHGMAENLACTIASIEVGRVVYHYKLLPRHINHIGSLHGGIAASLVDSAMAAAALSTLPPNEWITMTDLSIKFIRAASTLDEMLTIEATVDHAGKRMFSTQGVITDSQGRILGRAIANAIRIKK</sequence>
<dbReference type="Pfam" id="PF03061">
    <property type="entry name" value="4HBT"/>
    <property type="match status" value="1"/>
</dbReference>
<dbReference type="PANTHER" id="PTHR21660">
    <property type="entry name" value="THIOESTERASE SUPERFAMILY MEMBER-RELATED"/>
    <property type="match status" value="1"/>
</dbReference>
<dbReference type="InterPro" id="IPR003736">
    <property type="entry name" value="PAAI_dom"/>
</dbReference>
<evidence type="ECO:0000259" key="3">
    <source>
        <dbReference type="Pfam" id="PF03061"/>
    </source>
</evidence>
<evidence type="ECO:0000256" key="1">
    <source>
        <dbReference type="ARBA" id="ARBA00008324"/>
    </source>
</evidence>
<evidence type="ECO:0000256" key="2">
    <source>
        <dbReference type="ARBA" id="ARBA00022801"/>
    </source>
</evidence>